<feature type="region of interest" description="Disordered" evidence="1">
    <location>
        <begin position="403"/>
        <end position="436"/>
    </location>
</feature>
<organism evidence="2 3">
    <name type="scientific">Ceriporiopsis subvermispora (strain B)</name>
    <name type="common">White-rot fungus</name>
    <name type="synonym">Gelatoporia subvermispora</name>
    <dbReference type="NCBI Taxonomy" id="914234"/>
    <lineage>
        <taxon>Eukaryota</taxon>
        <taxon>Fungi</taxon>
        <taxon>Dikarya</taxon>
        <taxon>Basidiomycota</taxon>
        <taxon>Agaricomycotina</taxon>
        <taxon>Agaricomycetes</taxon>
        <taxon>Polyporales</taxon>
        <taxon>Gelatoporiaceae</taxon>
        <taxon>Gelatoporia</taxon>
    </lineage>
</organism>
<dbReference type="Proteomes" id="UP000016930">
    <property type="component" value="Unassembled WGS sequence"/>
</dbReference>
<gene>
    <name evidence="2" type="ORF">CERSUDRAFT_94245</name>
</gene>
<dbReference type="EMBL" id="KB445795">
    <property type="protein sequence ID" value="EMD38708.1"/>
    <property type="molecule type" value="Genomic_DNA"/>
</dbReference>
<protein>
    <submittedName>
        <fullName evidence="2">Uncharacterized protein</fullName>
    </submittedName>
</protein>
<dbReference type="OrthoDB" id="3235325at2759"/>
<feature type="region of interest" description="Disordered" evidence="1">
    <location>
        <begin position="477"/>
        <end position="605"/>
    </location>
</feature>
<evidence type="ECO:0000313" key="3">
    <source>
        <dbReference type="Proteomes" id="UP000016930"/>
    </source>
</evidence>
<name>M2QNS6_CERS8</name>
<accession>M2QNS6</accession>
<dbReference type="AlphaFoldDB" id="M2QNS6"/>
<evidence type="ECO:0000313" key="2">
    <source>
        <dbReference type="EMBL" id="EMD38708.1"/>
    </source>
</evidence>
<proteinExistence type="predicted"/>
<reference evidence="2 3" key="1">
    <citation type="journal article" date="2012" name="Proc. Natl. Acad. Sci. U.S.A.">
        <title>Comparative genomics of Ceriporiopsis subvermispora and Phanerochaete chrysosporium provide insight into selective ligninolysis.</title>
        <authorList>
            <person name="Fernandez-Fueyo E."/>
            <person name="Ruiz-Duenas F.J."/>
            <person name="Ferreira P."/>
            <person name="Floudas D."/>
            <person name="Hibbett D.S."/>
            <person name="Canessa P."/>
            <person name="Larrondo L.F."/>
            <person name="James T.Y."/>
            <person name="Seelenfreund D."/>
            <person name="Lobos S."/>
            <person name="Polanco R."/>
            <person name="Tello M."/>
            <person name="Honda Y."/>
            <person name="Watanabe T."/>
            <person name="Watanabe T."/>
            <person name="Ryu J.S."/>
            <person name="Kubicek C.P."/>
            <person name="Schmoll M."/>
            <person name="Gaskell J."/>
            <person name="Hammel K.E."/>
            <person name="St John F.J."/>
            <person name="Vanden Wymelenberg A."/>
            <person name="Sabat G."/>
            <person name="Splinter BonDurant S."/>
            <person name="Syed K."/>
            <person name="Yadav J.S."/>
            <person name="Doddapaneni H."/>
            <person name="Subramanian V."/>
            <person name="Lavin J.L."/>
            <person name="Oguiza J.A."/>
            <person name="Perez G."/>
            <person name="Pisabarro A.G."/>
            <person name="Ramirez L."/>
            <person name="Santoyo F."/>
            <person name="Master E."/>
            <person name="Coutinho P.M."/>
            <person name="Henrissat B."/>
            <person name="Lombard V."/>
            <person name="Magnuson J.K."/>
            <person name="Kuees U."/>
            <person name="Hori C."/>
            <person name="Igarashi K."/>
            <person name="Samejima M."/>
            <person name="Held B.W."/>
            <person name="Barry K.W."/>
            <person name="LaButti K.M."/>
            <person name="Lapidus A."/>
            <person name="Lindquist E.A."/>
            <person name="Lucas S.M."/>
            <person name="Riley R."/>
            <person name="Salamov A.A."/>
            <person name="Hoffmeister D."/>
            <person name="Schwenk D."/>
            <person name="Hadar Y."/>
            <person name="Yarden O."/>
            <person name="de Vries R.P."/>
            <person name="Wiebenga A."/>
            <person name="Stenlid J."/>
            <person name="Eastwood D."/>
            <person name="Grigoriev I.V."/>
            <person name="Berka R.M."/>
            <person name="Blanchette R.A."/>
            <person name="Kersten P."/>
            <person name="Martinez A.T."/>
            <person name="Vicuna R."/>
            <person name="Cullen D."/>
        </authorList>
    </citation>
    <scope>NUCLEOTIDE SEQUENCE [LARGE SCALE GENOMIC DNA]</scope>
    <source>
        <strain evidence="2 3">B</strain>
    </source>
</reference>
<feature type="region of interest" description="Disordered" evidence="1">
    <location>
        <begin position="200"/>
        <end position="294"/>
    </location>
</feature>
<sequence>MLLRAENGAYMGLVMRVKTAESNCAVLERERDTFRSLYEKLQERVNSGNASPNSRVEATLEQDDYPGVQYWHVAEWRQRDKFEDVLLDTGGSRRRGKSRSAQGINVTMRFVESKEGIPVDGQYTVAIRRQARSIWQQWYQEGKVVRTWSMIKATDLAYYVDTMESHFPELKLCAHHWKAEEIAKQTYPNFVKKADTWDAKNKSGLSDNESDVENRIVGESSQKRRGKSVQDRAASKKRRTDRQGDVGDASEQGGRRPHAVQEPTARPDCADSTSSARQEKTAPGQAPPEIDEIEVPVFANIVNEGGRVDDREEVEASGMDDVVQREAAGQVEQDKSDQDQEDDVDRGVSMQDTTGPLQDSAVALATNEIVNPLGLLCDAADADVLRAQRQKVRVENDIVRRGRSAKGRESGVNHAQDAGVDATEDVSASNGGPPAIEKLKYKRPNGSLSAKNLFLVDLGKAGTRVTAEEFERQWAGLGDEGQQKWAEASVQAKVRDRRSNSAPIAGPSQPRRASTTLSRATHHFSPTPPPDTRVEQRTVRADGIIDYSSPSEGGDTPMPGKGKKREQPPRETKKSRKDTPSAGPSSPKGDGGDASGAKDTNMRVD</sequence>
<evidence type="ECO:0000256" key="1">
    <source>
        <dbReference type="SAM" id="MobiDB-lite"/>
    </source>
</evidence>
<feature type="region of interest" description="Disordered" evidence="1">
    <location>
        <begin position="306"/>
        <end position="354"/>
    </location>
</feature>
<keyword evidence="3" id="KW-1185">Reference proteome</keyword>
<dbReference type="STRING" id="914234.M2QNS6"/>
<dbReference type="HOGENOM" id="CLU_451261_0_0_1"/>